<dbReference type="OrthoDB" id="1917254at2759"/>
<feature type="compositionally biased region" description="Low complexity" evidence="1">
    <location>
        <begin position="144"/>
        <end position="153"/>
    </location>
</feature>
<dbReference type="PANTHER" id="PTHR33384">
    <property type="entry name" value="EXPRESSED PROTEIN"/>
    <property type="match status" value="1"/>
</dbReference>
<evidence type="ECO:0000313" key="2">
    <source>
        <dbReference type="EMBL" id="KAF3337511.1"/>
    </source>
</evidence>
<name>A0A833VG75_9POAL</name>
<accession>A0A833VG75</accession>
<dbReference type="Proteomes" id="UP000623129">
    <property type="component" value="Unassembled WGS sequence"/>
</dbReference>
<feature type="region of interest" description="Disordered" evidence="1">
    <location>
        <begin position="134"/>
        <end position="153"/>
    </location>
</feature>
<reference evidence="2" key="1">
    <citation type="submission" date="2020-01" db="EMBL/GenBank/DDBJ databases">
        <title>Genome sequence of Kobresia littledalei, the first chromosome-level genome in the family Cyperaceae.</title>
        <authorList>
            <person name="Qu G."/>
        </authorList>
    </citation>
    <scope>NUCLEOTIDE SEQUENCE</scope>
    <source>
        <strain evidence="2">C.B.Clarke</strain>
        <tissue evidence="2">Leaf</tissue>
    </source>
</reference>
<protein>
    <submittedName>
        <fullName evidence="2">Uncharacterized protein</fullName>
    </submittedName>
</protein>
<dbReference type="PANTHER" id="PTHR33384:SF27">
    <property type="entry name" value="OS05G0102500 PROTEIN"/>
    <property type="match status" value="1"/>
</dbReference>
<organism evidence="2 3">
    <name type="scientific">Carex littledalei</name>
    <dbReference type="NCBI Taxonomy" id="544730"/>
    <lineage>
        <taxon>Eukaryota</taxon>
        <taxon>Viridiplantae</taxon>
        <taxon>Streptophyta</taxon>
        <taxon>Embryophyta</taxon>
        <taxon>Tracheophyta</taxon>
        <taxon>Spermatophyta</taxon>
        <taxon>Magnoliopsida</taxon>
        <taxon>Liliopsida</taxon>
        <taxon>Poales</taxon>
        <taxon>Cyperaceae</taxon>
        <taxon>Cyperoideae</taxon>
        <taxon>Cariceae</taxon>
        <taxon>Carex</taxon>
        <taxon>Carex subgen. Euthyceras</taxon>
    </lineage>
</organism>
<keyword evidence="3" id="KW-1185">Reference proteome</keyword>
<gene>
    <name evidence="2" type="ORF">FCM35_KLT18098</name>
</gene>
<comment type="caution">
    <text evidence="2">The sequence shown here is derived from an EMBL/GenBank/DDBJ whole genome shotgun (WGS) entry which is preliminary data.</text>
</comment>
<evidence type="ECO:0000313" key="3">
    <source>
        <dbReference type="Proteomes" id="UP000623129"/>
    </source>
</evidence>
<dbReference type="EMBL" id="SWLB01000006">
    <property type="protein sequence ID" value="KAF3337511.1"/>
    <property type="molecule type" value="Genomic_DNA"/>
</dbReference>
<proteinExistence type="predicted"/>
<evidence type="ECO:0000256" key="1">
    <source>
        <dbReference type="SAM" id="MobiDB-lite"/>
    </source>
</evidence>
<sequence length="172" mass="19046">MRLNNIAQTMPRSEFMSDRRSRFWQIESQPFSKSEVICPQPCRIPRLPLFVETLNRSSPKPASILSMCNGDSAPDLIDIINCKSDLDFDLDLTGQTGFFCGSPPVRSNNPLVRDAQFINQIHSQSPIVLSPLGADLPGKKHTGPPSYKSNYSNSPQVRIEGFHCGKSVPSLA</sequence>
<dbReference type="AlphaFoldDB" id="A0A833VG75"/>